<keyword evidence="5 14" id="KW-0408">Iron</keyword>
<evidence type="ECO:0000256" key="5">
    <source>
        <dbReference type="ARBA" id="ARBA00023004"/>
    </source>
</evidence>
<feature type="binding site" evidence="14">
    <location>
        <position position="116"/>
    </location>
    <ligand>
        <name>[4Fe-4S] cluster</name>
        <dbReference type="ChEBI" id="CHEBI:49883"/>
    </ligand>
</feature>
<dbReference type="SUPFAM" id="SSF52402">
    <property type="entry name" value="Adenine nucleotide alpha hydrolases-like"/>
    <property type="match status" value="1"/>
</dbReference>
<keyword evidence="3 14" id="KW-0479">Metal-binding</keyword>
<dbReference type="GO" id="GO:0051539">
    <property type="term" value="F:4 iron, 4 sulfur cluster binding"/>
    <property type="evidence" value="ECO:0007669"/>
    <property type="project" value="UniProtKB-UniRule"/>
</dbReference>
<comment type="subcellular location">
    <subcellularLocation>
        <location evidence="14">Cytoplasm</location>
    </subcellularLocation>
</comment>
<feature type="domain" description="Phosphoadenosine phosphosulphate reductase" evidence="15">
    <location>
        <begin position="29"/>
        <end position="205"/>
    </location>
</feature>
<evidence type="ECO:0000259" key="15">
    <source>
        <dbReference type="Pfam" id="PF01507"/>
    </source>
</evidence>
<evidence type="ECO:0000313" key="16">
    <source>
        <dbReference type="EMBL" id="RXR21337.1"/>
    </source>
</evidence>
<evidence type="ECO:0000256" key="3">
    <source>
        <dbReference type="ARBA" id="ARBA00022723"/>
    </source>
</evidence>
<dbReference type="GO" id="GO:0005737">
    <property type="term" value="C:cytoplasm"/>
    <property type="evidence" value="ECO:0007669"/>
    <property type="project" value="UniProtKB-SubCell"/>
</dbReference>
<dbReference type="GO" id="GO:0019379">
    <property type="term" value="P:sulfate assimilation, phosphoadenylyl sulfate reduction by phosphoadenylyl-sulfate reductase (thioredoxin)"/>
    <property type="evidence" value="ECO:0007669"/>
    <property type="project" value="UniProtKB-UniRule"/>
</dbReference>
<feature type="active site" description="Nucleophile; cysteine thiosulfonate intermediate" evidence="14">
    <location>
        <position position="227"/>
    </location>
</feature>
<organism evidence="16 17">
    <name type="scientific">Flavobacterium amnicola</name>
    <dbReference type="NCBI Taxonomy" id="2506422"/>
    <lineage>
        <taxon>Bacteria</taxon>
        <taxon>Pseudomonadati</taxon>
        <taxon>Bacteroidota</taxon>
        <taxon>Flavobacteriia</taxon>
        <taxon>Flavobacteriales</taxon>
        <taxon>Flavobacteriaceae</taxon>
        <taxon>Flavobacterium</taxon>
    </lineage>
</organism>
<proteinExistence type="inferred from homology"/>
<evidence type="ECO:0000256" key="13">
    <source>
        <dbReference type="ARBA" id="ARBA00048441"/>
    </source>
</evidence>
<dbReference type="RefSeq" id="WP_129435120.1">
    <property type="nucleotide sequence ID" value="NZ_SBKO01000001.1"/>
</dbReference>
<dbReference type="InterPro" id="IPR014729">
    <property type="entry name" value="Rossmann-like_a/b/a_fold"/>
</dbReference>
<dbReference type="EMBL" id="SBKO01000001">
    <property type="protein sequence ID" value="RXR21337.1"/>
    <property type="molecule type" value="Genomic_DNA"/>
</dbReference>
<dbReference type="GO" id="GO:0070814">
    <property type="term" value="P:hydrogen sulfide biosynthetic process"/>
    <property type="evidence" value="ECO:0007669"/>
    <property type="project" value="UniProtKB-UniRule"/>
</dbReference>
<evidence type="ECO:0000256" key="8">
    <source>
        <dbReference type="ARBA" id="ARBA00024327"/>
    </source>
</evidence>
<dbReference type="NCBIfam" id="TIGR00434">
    <property type="entry name" value="cysH"/>
    <property type="match status" value="1"/>
</dbReference>
<dbReference type="EC" id="1.8.4.10" evidence="9 14"/>
<dbReference type="GO" id="GO:0019344">
    <property type="term" value="P:cysteine biosynthetic process"/>
    <property type="evidence" value="ECO:0007669"/>
    <property type="project" value="InterPro"/>
</dbReference>
<dbReference type="PANTHER" id="PTHR46482">
    <property type="entry name" value="5'-ADENYLYLSULFATE REDUCTASE 3, CHLOROPLASTIC"/>
    <property type="match status" value="1"/>
</dbReference>
<evidence type="ECO:0000256" key="11">
    <source>
        <dbReference type="ARBA" id="ARBA00030894"/>
    </source>
</evidence>
<comment type="caution">
    <text evidence="16">The sequence shown here is derived from an EMBL/GenBank/DDBJ whole genome shotgun (WGS) entry which is preliminary data.</text>
</comment>
<dbReference type="PANTHER" id="PTHR46482:SF9">
    <property type="entry name" value="5'-ADENYLYLSULFATE REDUCTASE 1, CHLOROPLASTIC"/>
    <property type="match status" value="1"/>
</dbReference>
<comment type="catalytic activity">
    <reaction evidence="13 14">
        <text>[thioredoxin]-disulfide + sulfite + AMP + 2 H(+) = adenosine 5'-phosphosulfate + [thioredoxin]-dithiol</text>
        <dbReference type="Rhea" id="RHEA:21976"/>
        <dbReference type="Rhea" id="RHEA-COMP:10698"/>
        <dbReference type="Rhea" id="RHEA-COMP:10700"/>
        <dbReference type="ChEBI" id="CHEBI:15378"/>
        <dbReference type="ChEBI" id="CHEBI:17359"/>
        <dbReference type="ChEBI" id="CHEBI:29950"/>
        <dbReference type="ChEBI" id="CHEBI:50058"/>
        <dbReference type="ChEBI" id="CHEBI:58243"/>
        <dbReference type="ChEBI" id="CHEBI:456215"/>
        <dbReference type="EC" id="1.8.4.10"/>
    </reaction>
</comment>
<dbReference type="NCBIfam" id="TIGR02055">
    <property type="entry name" value="APS_reductase"/>
    <property type="match status" value="1"/>
</dbReference>
<dbReference type="InterPro" id="IPR002500">
    <property type="entry name" value="PAPS_reduct_dom"/>
</dbReference>
<dbReference type="HAMAP" id="MF_00063">
    <property type="entry name" value="CysH"/>
    <property type="match status" value="1"/>
</dbReference>
<evidence type="ECO:0000256" key="12">
    <source>
        <dbReference type="ARBA" id="ARBA00032041"/>
    </source>
</evidence>
<dbReference type="Pfam" id="PF01507">
    <property type="entry name" value="PAPS_reduct"/>
    <property type="match status" value="1"/>
</dbReference>
<evidence type="ECO:0000256" key="1">
    <source>
        <dbReference type="ARBA" id="ARBA00009732"/>
    </source>
</evidence>
<accession>A0A4Q1K6N3</accession>
<evidence type="ECO:0000313" key="17">
    <source>
        <dbReference type="Proteomes" id="UP000290283"/>
    </source>
</evidence>
<evidence type="ECO:0000256" key="9">
    <source>
        <dbReference type="ARBA" id="ARBA00024386"/>
    </source>
</evidence>
<keyword evidence="6 14" id="KW-0411">Iron-sulfur</keyword>
<sequence>MSTSFLNQLSQIENLEDGLRFLSENFKDKIVFSTSFGIEDQVISHAVFHQKLKNVETFTLDTGRLFPETYAVWDKTLLQYNQPIRVYYPDADDLETYVNQNGINGFYNSVSLRKECCHIRKVVPLKKALKGAKIWITGLRAEQSDNRNDFEIIQWDEQNQLYKYNPLLYWTTDEVLHYLKQKGVPYNTLHDQNFISIGCAPCTRAVRQGEDFRAGRWWWEDQTKKECGLHQ</sequence>
<evidence type="ECO:0000256" key="14">
    <source>
        <dbReference type="HAMAP-Rule" id="MF_00063"/>
    </source>
</evidence>
<dbReference type="PIRSF" id="PIRSF000857">
    <property type="entry name" value="PAPS_reductase"/>
    <property type="match status" value="1"/>
</dbReference>
<keyword evidence="17" id="KW-1185">Reference proteome</keyword>
<dbReference type="GO" id="GO:0046872">
    <property type="term" value="F:metal ion binding"/>
    <property type="evidence" value="ECO:0007669"/>
    <property type="project" value="UniProtKB-KW"/>
</dbReference>
<dbReference type="CDD" id="cd23945">
    <property type="entry name" value="PAPS_reductase"/>
    <property type="match status" value="1"/>
</dbReference>
<gene>
    <name evidence="14" type="primary">cysH</name>
    <name evidence="16" type="ORF">EQG63_05195</name>
</gene>
<comment type="similarity">
    <text evidence="1 14">Belongs to the PAPS reductase family. CysH subfamily.</text>
</comment>
<comment type="pathway">
    <text evidence="8 14">Sulfur metabolism; hydrogen sulfide biosynthesis; sulfite from sulfate.</text>
</comment>
<feature type="binding site" evidence="14">
    <location>
        <position position="202"/>
    </location>
    <ligand>
        <name>[4Fe-4S] cluster</name>
        <dbReference type="ChEBI" id="CHEBI:49883"/>
    </ligand>
</feature>
<comment type="cofactor">
    <cofactor evidence="14">
        <name>[4Fe-4S] cluster</name>
        <dbReference type="ChEBI" id="CHEBI:49883"/>
    </cofactor>
    <text evidence="14">Binds 1 [4Fe-4S] cluster per subunit.</text>
</comment>
<dbReference type="GO" id="GO:0004604">
    <property type="term" value="F:phosphoadenylyl-sulfate reductase (thioredoxin) activity"/>
    <property type="evidence" value="ECO:0007669"/>
    <property type="project" value="UniProtKB-UniRule"/>
</dbReference>
<dbReference type="AlphaFoldDB" id="A0A4Q1K6N3"/>
<keyword evidence="4 14" id="KW-0560">Oxidoreductase</keyword>
<evidence type="ECO:0000256" key="10">
    <source>
        <dbReference type="ARBA" id="ARBA00029514"/>
    </source>
</evidence>
<evidence type="ECO:0000256" key="7">
    <source>
        <dbReference type="ARBA" id="ARBA00024298"/>
    </source>
</evidence>
<feature type="binding site" evidence="14">
    <location>
        <position position="199"/>
    </location>
    <ligand>
        <name>[4Fe-4S] cluster</name>
        <dbReference type="ChEBI" id="CHEBI:49883"/>
    </ligand>
</feature>
<protein>
    <recommendedName>
        <fullName evidence="10 14">Adenosine 5'-phosphosulfate reductase</fullName>
        <shortName evidence="14">APS reductase</shortName>
        <ecNumber evidence="9 14">1.8.4.10</ecNumber>
    </recommendedName>
    <alternativeName>
        <fullName evidence="12 14">5'-adenylylsulfate reductase</fullName>
    </alternativeName>
    <alternativeName>
        <fullName evidence="11 14">Thioredoxin-dependent 5'-adenylylsulfate reductase</fullName>
    </alternativeName>
</protein>
<dbReference type="OrthoDB" id="9794018at2"/>
<name>A0A4Q1K6N3_9FLAO</name>
<comment type="function">
    <text evidence="7 14">Catalyzes the formation of sulfite from adenosine 5'-phosphosulfate (APS) using thioredoxin as an electron donor.</text>
</comment>
<evidence type="ECO:0000256" key="2">
    <source>
        <dbReference type="ARBA" id="ARBA00022490"/>
    </source>
</evidence>
<feature type="binding site" evidence="14">
    <location>
        <position position="117"/>
    </location>
    <ligand>
        <name>[4Fe-4S] cluster</name>
        <dbReference type="ChEBI" id="CHEBI:49883"/>
    </ligand>
</feature>
<dbReference type="InterPro" id="IPR004511">
    <property type="entry name" value="PAPS/APS_Rdtase"/>
</dbReference>
<keyword evidence="2 14" id="KW-0963">Cytoplasm</keyword>
<dbReference type="Gene3D" id="3.40.50.620">
    <property type="entry name" value="HUPs"/>
    <property type="match status" value="1"/>
</dbReference>
<reference evidence="17" key="1">
    <citation type="submission" date="2019-01" db="EMBL/GenBank/DDBJ databases">
        <title>Cytophagaceae bacterium strain CAR-16.</title>
        <authorList>
            <person name="Chen W.-M."/>
        </authorList>
    </citation>
    <scope>NUCLEOTIDE SEQUENCE [LARGE SCALE GENOMIC DNA]</scope>
    <source>
        <strain evidence="17">LLJ-11</strain>
    </source>
</reference>
<dbReference type="GO" id="GO:0043866">
    <property type="term" value="F:adenylyl-sulfate reductase (thioredoxin) activity"/>
    <property type="evidence" value="ECO:0007669"/>
    <property type="project" value="UniProtKB-EC"/>
</dbReference>
<dbReference type="NCBIfam" id="NF002537">
    <property type="entry name" value="PRK02090.1"/>
    <property type="match status" value="1"/>
</dbReference>
<dbReference type="Proteomes" id="UP000290283">
    <property type="component" value="Unassembled WGS sequence"/>
</dbReference>
<dbReference type="InterPro" id="IPR011798">
    <property type="entry name" value="APS_reductase"/>
</dbReference>
<evidence type="ECO:0000256" key="6">
    <source>
        <dbReference type="ARBA" id="ARBA00023014"/>
    </source>
</evidence>
<evidence type="ECO:0000256" key="4">
    <source>
        <dbReference type="ARBA" id="ARBA00023002"/>
    </source>
</evidence>